<evidence type="ECO:0000313" key="2">
    <source>
        <dbReference type="Proteomes" id="UP000258476"/>
    </source>
</evidence>
<gene>
    <name evidence="1" type="ORF">C834K_0596</name>
</gene>
<evidence type="ECO:0000313" key="1">
    <source>
        <dbReference type="EMBL" id="SYX09050.1"/>
    </source>
</evidence>
<accession>A0A3B0PPR4</accession>
<protein>
    <submittedName>
        <fullName evidence="1">Uncharacterized protein</fullName>
    </submittedName>
</protein>
<organism evidence="1 2">
    <name type="scientific">Chlamydia poikilotherma</name>
    <dbReference type="NCBI Taxonomy" id="1967783"/>
    <lineage>
        <taxon>Bacteria</taxon>
        <taxon>Pseudomonadati</taxon>
        <taxon>Chlamydiota</taxon>
        <taxon>Chlamydiia</taxon>
        <taxon>Chlamydiales</taxon>
        <taxon>Chlamydiaceae</taxon>
        <taxon>Chlamydia/Chlamydophila group</taxon>
        <taxon>Chlamydia</taxon>
    </lineage>
</organism>
<keyword evidence="2" id="KW-1185">Reference proteome</keyword>
<dbReference type="RefSeq" id="WP_117274353.1">
    <property type="nucleotide sequence ID" value="NZ_LS992154.1"/>
</dbReference>
<name>A0A3B0PPR4_9CHLA</name>
<dbReference type="KEGG" id="chla:C834K_0596"/>
<sequence length="89" mass="9978">MTLFSCSALKSSLLSLLPILGSIRTLARLYSIYSVKDRSKDITSTLTVHTLVGIFETLGPDIVPIFYDRFRNHSWSSASFFMFGLLKAL</sequence>
<reference evidence="2" key="1">
    <citation type="submission" date="2017-11" db="EMBL/GenBank/DDBJ databases">
        <authorList>
            <person name="Seth-Smith MB H."/>
        </authorList>
    </citation>
    <scope>NUCLEOTIDE SEQUENCE [LARGE SCALE GENOMIC DNA]</scope>
</reference>
<dbReference type="EMBL" id="LS992154">
    <property type="protein sequence ID" value="SYX09050.1"/>
    <property type="molecule type" value="Genomic_DNA"/>
</dbReference>
<dbReference type="AlphaFoldDB" id="A0A3B0PPR4"/>
<dbReference type="Proteomes" id="UP000258476">
    <property type="component" value="Chromosome"/>
</dbReference>
<proteinExistence type="predicted"/>